<sequence length="137" mass="15771">MNVHDGGRTVHVVRTMESEVEVFSSADEAWRYARRKRGATVLERTVRGSLGEARTIYERRVHVIDGVVRRDTTSEELLFTVDTDSWIQAADVESFKSKDNRWTIVGLGTDRQTLDELVEREISHLAAARHLRRRHLA</sequence>
<dbReference type="Proteomes" id="UP000240429">
    <property type="component" value="Unassembled WGS sequence"/>
</dbReference>
<dbReference type="AlphaFoldDB" id="A0A2P8PYD2"/>
<dbReference type="RefSeq" id="WP_107020688.1">
    <property type="nucleotide sequence ID" value="NZ_KZ679053.1"/>
</dbReference>
<protein>
    <submittedName>
        <fullName evidence="1">Uncharacterized protein</fullName>
    </submittedName>
</protein>
<gene>
    <name evidence="1" type="ORF">C6Y14_33765</name>
</gene>
<comment type="caution">
    <text evidence="1">The sequence shown here is derived from an EMBL/GenBank/DDBJ whole genome shotgun (WGS) entry which is preliminary data.</text>
</comment>
<keyword evidence="2" id="KW-1185">Reference proteome</keyword>
<organism evidence="1 2">
    <name type="scientific">Streptomyces dioscori</name>
    <dbReference type="NCBI Taxonomy" id="2109333"/>
    <lineage>
        <taxon>Bacteria</taxon>
        <taxon>Bacillati</taxon>
        <taxon>Actinomycetota</taxon>
        <taxon>Actinomycetes</taxon>
        <taxon>Kitasatosporales</taxon>
        <taxon>Streptomycetaceae</taxon>
        <taxon>Streptomyces</taxon>
        <taxon>Streptomyces aurantiacus group</taxon>
    </lineage>
</organism>
<reference evidence="1 2" key="1">
    <citation type="submission" date="2018-03" db="EMBL/GenBank/DDBJ databases">
        <title>Streptomyces dioscori sp. nov., a novel endophytic actinobacterium isolated from bulbil of Dioscorea bulbifera L.</title>
        <authorList>
            <person name="Zhikuan W."/>
        </authorList>
    </citation>
    <scope>NUCLEOTIDE SEQUENCE [LARGE SCALE GENOMIC DNA]</scope>
    <source>
        <strain evidence="1 2">A217</strain>
    </source>
</reference>
<evidence type="ECO:0000313" key="2">
    <source>
        <dbReference type="Proteomes" id="UP000240429"/>
    </source>
</evidence>
<accession>A0A2P8PYD2</accession>
<dbReference type="EMBL" id="PYBJ01000027">
    <property type="protein sequence ID" value="PSM38991.1"/>
    <property type="molecule type" value="Genomic_DNA"/>
</dbReference>
<name>A0A2P8PYD2_9ACTN</name>
<dbReference type="OrthoDB" id="9916226at2"/>
<evidence type="ECO:0000313" key="1">
    <source>
        <dbReference type="EMBL" id="PSM38991.1"/>
    </source>
</evidence>
<proteinExistence type="predicted"/>